<reference evidence="2 3" key="1">
    <citation type="submission" date="2024-03" db="EMBL/GenBank/DDBJ databases">
        <title>Human intestinal bacterial collection.</title>
        <authorList>
            <person name="Pauvert C."/>
            <person name="Hitch T.C.A."/>
            <person name="Clavel T."/>
        </authorList>
    </citation>
    <scope>NUCLEOTIDE SEQUENCE [LARGE SCALE GENOMIC DNA]</scope>
    <source>
        <strain evidence="2 3">CLA-AP-H29</strain>
    </source>
</reference>
<dbReference type="Proteomes" id="UP001464378">
    <property type="component" value="Unassembled WGS sequence"/>
</dbReference>
<evidence type="ECO:0000313" key="3">
    <source>
        <dbReference type="Proteomes" id="UP001464378"/>
    </source>
</evidence>
<accession>A0ABV1E8I5</accession>
<dbReference type="EMBL" id="JBBMFK010000013">
    <property type="protein sequence ID" value="MEQ2443628.1"/>
    <property type="molecule type" value="Genomic_DNA"/>
</dbReference>
<dbReference type="Pfam" id="PF17989">
    <property type="entry name" value="ALP_N"/>
    <property type="match status" value="1"/>
</dbReference>
<dbReference type="InterPro" id="IPR043129">
    <property type="entry name" value="ATPase_NBD"/>
</dbReference>
<feature type="domain" description="Actin-like protein N-terminal" evidence="1">
    <location>
        <begin position="53"/>
        <end position="140"/>
    </location>
</feature>
<keyword evidence="3" id="KW-1185">Reference proteome</keyword>
<dbReference type="RefSeq" id="WP_349231763.1">
    <property type="nucleotide sequence ID" value="NZ_JBBMFK010000013.1"/>
</dbReference>
<gene>
    <name evidence="2" type="ORF">WMO64_09100</name>
</gene>
<name>A0ABV1E8I5_9FIRM</name>
<evidence type="ECO:0000313" key="2">
    <source>
        <dbReference type="EMBL" id="MEQ2443628.1"/>
    </source>
</evidence>
<sequence>MIISVDHGNKSIKTPHLLFTSGLVESENQPGIKTDCIFWDGKYYSLTEKRISYLRDKTEDDRFFVLTLFAIAKELEYAGIKEPDDTVDVTLLIGLPPAHYGQLHARFEQYFLRKREVVDFEYNGRYYSIRIGKVVSYTQALAAAVTRFGELKKHASSYIIDIGGYTVDVLKLRYGKPDLAVVESFEQGVITLYNSIFSQCNSQYALHLEDCDIDEVIKGEPTILPGEVQILIRKMASQFLTEFCNFLGERSIDLKVSKCVFAGGGSLLLRQIIERSDKVGFPIFIEDIHANAVGYDLLYKSEVAAHGGQ</sequence>
<protein>
    <submittedName>
        <fullName evidence="2">ParM/StbA family protein</fullName>
    </submittedName>
</protein>
<dbReference type="SUPFAM" id="SSF53067">
    <property type="entry name" value="Actin-like ATPase domain"/>
    <property type="match status" value="2"/>
</dbReference>
<evidence type="ECO:0000259" key="1">
    <source>
        <dbReference type="Pfam" id="PF17989"/>
    </source>
</evidence>
<proteinExistence type="predicted"/>
<comment type="caution">
    <text evidence="2">The sequence shown here is derived from an EMBL/GenBank/DDBJ whole genome shotgun (WGS) entry which is preliminary data.</text>
</comment>
<dbReference type="Gene3D" id="3.30.420.40">
    <property type="match status" value="2"/>
</dbReference>
<organism evidence="2 3">
    <name type="scientific">Pseudoflavonifractor intestinihominis</name>
    <dbReference type="NCBI Taxonomy" id="3133171"/>
    <lineage>
        <taxon>Bacteria</taxon>
        <taxon>Bacillati</taxon>
        <taxon>Bacillota</taxon>
        <taxon>Clostridia</taxon>
        <taxon>Eubacteriales</taxon>
        <taxon>Oscillospiraceae</taxon>
        <taxon>Pseudoflavonifractor</taxon>
    </lineage>
</organism>
<dbReference type="InterPro" id="IPR040607">
    <property type="entry name" value="ALP_N"/>
</dbReference>